<dbReference type="AlphaFoldDB" id="A0A1A9HYB2"/>
<keyword evidence="1" id="KW-0812">Transmembrane</keyword>
<reference evidence="3 4" key="1">
    <citation type="submission" date="2016-05" db="EMBL/GenBank/DDBJ databases">
        <title>Niabella ginsenosidivorans BS26 whole genome sequencing.</title>
        <authorList>
            <person name="Im W.T."/>
            <person name="Siddiqi M.Z."/>
        </authorList>
    </citation>
    <scope>NUCLEOTIDE SEQUENCE [LARGE SCALE GENOMIC DNA]</scope>
    <source>
        <strain evidence="3 4">BS26</strain>
    </source>
</reference>
<evidence type="ECO:0000256" key="1">
    <source>
        <dbReference type="SAM" id="Phobius"/>
    </source>
</evidence>
<evidence type="ECO:0000313" key="4">
    <source>
        <dbReference type="Proteomes" id="UP000077667"/>
    </source>
</evidence>
<name>A0A1A9HYB2_9BACT</name>
<feature type="transmembrane region" description="Helical" evidence="1">
    <location>
        <begin position="24"/>
        <end position="43"/>
    </location>
</feature>
<keyword evidence="1" id="KW-1133">Transmembrane helix</keyword>
<protein>
    <recommendedName>
        <fullName evidence="2">YcxB-like C-terminal domain-containing protein</fullName>
    </recommendedName>
</protein>
<dbReference type="Proteomes" id="UP000077667">
    <property type="component" value="Chromosome"/>
</dbReference>
<feature type="transmembrane region" description="Helical" evidence="1">
    <location>
        <begin position="55"/>
        <end position="73"/>
    </location>
</feature>
<evidence type="ECO:0000313" key="3">
    <source>
        <dbReference type="EMBL" id="ANH80233.1"/>
    </source>
</evidence>
<organism evidence="3 4">
    <name type="scientific">Niabella ginsenosidivorans</name>
    <dbReference type="NCBI Taxonomy" id="1176587"/>
    <lineage>
        <taxon>Bacteria</taxon>
        <taxon>Pseudomonadati</taxon>
        <taxon>Bacteroidota</taxon>
        <taxon>Chitinophagia</taxon>
        <taxon>Chitinophagales</taxon>
        <taxon>Chitinophagaceae</taxon>
        <taxon>Niabella</taxon>
    </lineage>
</organism>
<gene>
    <name evidence="3" type="ORF">A8C56_03870</name>
</gene>
<evidence type="ECO:0000259" key="2">
    <source>
        <dbReference type="Pfam" id="PF14317"/>
    </source>
</evidence>
<keyword evidence="4" id="KW-1185">Reference proteome</keyword>
<proteinExistence type="predicted"/>
<dbReference type="KEGG" id="nia:A8C56_03870"/>
<dbReference type="EMBL" id="CP015772">
    <property type="protein sequence ID" value="ANH80233.1"/>
    <property type="molecule type" value="Genomic_DNA"/>
</dbReference>
<dbReference type="InterPro" id="IPR025588">
    <property type="entry name" value="YcxB-like_C"/>
</dbReference>
<dbReference type="Pfam" id="PF14317">
    <property type="entry name" value="YcxB"/>
    <property type="match status" value="1"/>
</dbReference>
<keyword evidence="1" id="KW-0472">Membrane</keyword>
<feature type="domain" description="YcxB-like C-terminal" evidence="2">
    <location>
        <begin position="91"/>
        <end position="151"/>
    </location>
</feature>
<accession>A0A1A9HYB2</accession>
<sequence length="160" mass="18979">MKIVTKLSESDIIQFGFYVLYRKWVMKIVTGLMILTVLFSLLFPEIVKPDMPNVFLFPFIFLVVLPVFVYVASKRDFKNNRRMHEQVEYVFDDQNLVINGESFNMTMTWDKIFRVTKTKRWILFWQTRNMASLVPLKDISAGDMLLLKKILNERGVKNNL</sequence>